<evidence type="ECO:0000313" key="2">
    <source>
        <dbReference type="Proteomes" id="UP000596660"/>
    </source>
</evidence>
<reference evidence="1" key="1">
    <citation type="journal article" date="2017" name="Nature">
        <title>The genome of Chenopodium quinoa.</title>
        <authorList>
            <person name="Jarvis D.E."/>
            <person name="Ho Y.S."/>
            <person name="Lightfoot D.J."/>
            <person name="Schmoeckel S.M."/>
            <person name="Li B."/>
            <person name="Borm T.J.A."/>
            <person name="Ohyanagi H."/>
            <person name="Mineta K."/>
            <person name="Michell C.T."/>
            <person name="Saber N."/>
            <person name="Kharbatia N.M."/>
            <person name="Rupper R.R."/>
            <person name="Sharp A.R."/>
            <person name="Dally N."/>
            <person name="Boughton B.A."/>
            <person name="Woo Y.H."/>
            <person name="Gao G."/>
            <person name="Schijlen E.G.W.M."/>
            <person name="Guo X."/>
            <person name="Momin A.A."/>
            <person name="Negrao S."/>
            <person name="Al-Babili S."/>
            <person name="Gehring C."/>
            <person name="Roessner U."/>
            <person name="Jung C."/>
            <person name="Murphy K."/>
            <person name="Arold S.T."/>
            <person name="Gojobori T."/>
            <person name="van der Linden C.G."/>
            <person name="van Loo E.N."/>
            <person name="Jellen E.N."/>
            <person name="Maughan P.J."/>
            <person name="Tester M."/>
        </authorList>
    </citation>
    <scope>NUCLEOTIDE SEQUENCE [LARGE SCALE GENOMIC DNA]</scope>
    <source>
        <strain evidence="1">cv. PI 614886</strain>
    </source>
</reference>
<dbReference type="Gramene" id="AUR62040481-RA">
    <property type="protein sequence ID" value="AUR62040481-RA:cds"/>
    <property type="gene ID" value="AUR62040481"/>
</dbReference>
<accession>A0A803N4W4</accession>
<dbReference type="EnsemblPlants" id="AUR62040481-RA">
    <property type="protein sequence ID" value="AUR62040481-RA:cds"/>
    <property type="gene ID" value="AUR62040481"/>
</dbReference>
<keyword evidence="2" id="KW-1185">Reference proteome</keyword>
<dbReference type="AlphaFoldDB" id="A0A803N4W4"/>
<sequence length="172" mass="18347">MAARLSALRSSVLRPLLRRQQLQSLSSLITPQNSSLSSISQFTPPIPLSNLTIPAAACVFSSFSLGSRTYSSDSGAAGEGGCDWWGLRLLNGKVRCYGCCVVGEWLLSLWLVVRECGWFWCVELLCRWVLLGGADCGFCVGSEVVELFVGVTGEQGIVMLVSGVEQGSCGCG</sequence>
<dbReference type="Proteomes" id="UP000596660">
    <property type="component" value="Unplaced"/>
</dbReference>
<organism evidence="1 2">
    <name type="scientific">Chenopodium quinoa</name>
    <name type="common">Quinoa</name>
    <dbReference type="NCBI Taxonomy" id="63459"/>
    <lineage>
        <taxon>Eukaryota</taxon>
        <taxon>Viridiplantae</taxon>
        <taxon>Streptophyta</taxon>
        <taxon>Embryophyta</taxon>
        <taxon>Tracheophyta</taxon>
        <taxon>Spermatophyta</taxon>
        <taxon>Magnoliopsida</taxon>
        <taxon>eudicotyledons</taxon>
        <taxon>Gunneridae</taxon>
        <taxon>Pentapetalae</taxon>
        <taxon>Caryophyllales</taxon>
        <taxon>Chenopodiaceae</taxon>
        <taxon>Chenopodioideae</taxon>
        <taxon>Atripliceae</taxon>
        <taxon>Chenopodium</taxon>
    </lineage>
</organism>
<evidence type="ECO:0000313" key="1">
    <source>
        <dbReference type="EnsemblPlants" id="AUR62040481-RA:cds"/>
    </source>
</evidence>
<proteinExistence type="predicted"/>
<reference evidence="1" key="2">
    <citation type="submission" date="2021-03" db="UniProtKB">
        <authorList>
            <consortium name="EnsemblPlants"/>
        </authorList>
    </citation>
    <scope>IDENTIFICATION</scope>
</reference>
<name>A0A803N4W4_CHEQI</name>
<protein>
    <submittedName>
        <fullName evidence="1">Uncharacterized protein</fullName>
    </submittedName>
</protein>